<gene>
    <name evidence="2" type="ORF">GXY80_07680</name>
</gene>
<evidence type="ECO:0000256" key="1">
    <source>
        <dbReference type="SAM" id="MobiDB-lite"/>
    </source>
</evidence>
<dbReference type="Pfam" id="PF09720">
    <property type="entry name" value="Unstab_antitox"/>
    <property type="match status" value="1"/>
</dbReference>
<evidence type="ECO:0000313" key="2">
    <source>
        <dbReference type="EMBL" id="NLW35346.1"/>
    </source>
</evidence>
<dbReference type="NCBIfam" id="TIGR02574">
    <property type="entry name" value="stabl_TIGR02574"/>
    <property type="match status" value="1"/>
</dbReference>
<comment type="caution">
    <text evidence="2">The sequence shown here is derived from an EMBL/GenBank/DDBJ whole genome shotgun (WGS) entry which is preliminary data.</text>
</comment>
<reference evidence="2" key="1">
    <citation type="journal article" date="2020" name="Biotechnol. Biofuels">
        <title>New insights from the biogas microbiome by comprehensive genome-resolved metagenomics of nearly 1600 species originating from multiple anaerobic digesters.</title>
        <authorList>
            <person name="Campanaro S."/>
            <person name="Treu L."/>
            <person name="Rodriguez-R L.M."/>
            <person name="Kovalovszki A."/>
            <person name="Ziels R.M."/>
            <person name="Maus I."/>
            <person name="Zhu X."/>
            <person name="Kougias P.G."/>
            <person name="Basile A."/>
            <person name="Luo G."/>
            <person name="Schluter A."/>
            <person name="Konstantinidis K.T."/>
            <person name="Angelidaki I."/>
        </authorList>
    </citation>
    <scope>NUCLEOTIDE SEQUENCE</scope>
    <source>
        <strain evidence="2">AS06rmzACSIP_7</strain>
    </source>
</reference>
<sequence length="73" mass="8453">MSTFAERDILDLSVSERIQLAQDIWDSIVQVPESLKLSEEEKAEIERRLEAYHRDPGSGSPWSAVRDRIRNRA</sequence>
<proteinExistence type="predicted"/>
<name>A0A351U3I1_9BACT</name>
<dbReference type="InterPro" id="IPR013406">
    <property type="entry name" value="CHP02574_addiction_mod"/>
</dbReference>
<evidence type="ECO:0000313" key="3">
    <source>
        <dbReference type="Proteomes" id="UP000777265"/>
    </source>
</evidence>
<feature type="region of interest" description="Disordered" evidence="1">
    <location>
        <begin position="50"/>
        <end position="73"/>
    </location>
</feature>
<dbReference type="STRING" id="909663.GCA_000512235_00746"/>
<dbReference type="Proteomes" id="UP000777265">
    <property type="component" value="Unassembled WGS sequence"/>
</dbReference>
<dbReference type="EMBL" id="JAAYEE010000126">
    <property type="protein sequence ID" value="NLW35346.1"/>
    <property type="molecule type" value="Genomic_DNA"/>
</dbReference>
<accession>A0A351U3I1</accession>
<organism evidence="2 3">
    <name type="scientific">Syntrophorhabdus aromaticivorans</name>
    <dbReference type="NCBI Taxonomy" id="328301"/>
    <lineage>
        <taxon>Bacteria</taxon>
        <taxon>Pseudomonadati</taxon>
        <taxon>Thermodesulfobacteriota</taxon>
        <taxon>Syntrophorhabdia</taxon>
        <taxon>Syntrophorhabdales</taxon>
        <taxon>Syntrophorhabdaceae</taxon>
        <taxon>Syntrophorhabdus</taxon>
    </lineage>
</organism>
<dbReference type="AlphaFoldDB" id="A0A351U3I1"/>
<protein>
    <submittedName>
        <fullName evidence="2">Addiction module protein</fullName>
    </submittedName>
</protein>
<reference evidence="2" key="2">
    <citation type="submission" date="2020-01" db="EMBL/GenBank/DDBJ databases">
        <authorList>
            <person name="Campanaro S."/>
        </authorList>
    </citation>
    <scope>NUCLEOTIDE SEQUENCE</scope>
    <source>
        <strain evidence="2">AS06rmzACSIP_7</strain>
    </source>
</reference>